<keyword evidence="3" id="KW-0378">Hydrolase</keyword>
<dbReference type="Proteomes" id="UP000297720">
    <property type="component" value="Unassembled WGS sequence"/>
</dbReference>
<dbReference type="PANTHER" id="PTHR30471">
    <property type="entry name" value="DNA REPAIR PROTEIN RADC"/>
    <property type="match status" value="1"/>
</dbReference>
<keyword evidence="1" id="KW-0645">Protease</keyword>
<dbReference type="PANTHER" id="PTHR30471:SF6">
    <property type="entry name" value="UPF0758 PROTEIN VC_0510"/>
    <property type="match status" value="1"/>
</dbReference>
<evidence type="ECO:0000313" key="8">
    <source>
        <dbReference type="EMBL" id="TFF72798.1"/>
    </source>
</evidence>
<dbReference type="Proteomes" id="UP000297914">
    <property type="component" value="Unassembled WGS sequence"/>
</dbReference>
<dbReference type="GO" id="GO:0008237">
    <property type="term" value="F:metallopeptidase activity"/>
    <property type="evidence" value="ECO:0007669"/>
    <property type="project" value="UniProtKB-KW"/>
</dbReference>
<evidence type="ECO:0000256" key="2">
    <source>
        <dbReference type="ARBA" id="ARBA00022723"/>
    </source>
</evidence>
<dbReference type="NCBIfam" id="TIGR00608">
    <property type="entry name" value="radc"/>
    <property type="match status" value="1"/>
</dbReference>
<evidence type="ECO:0000313" key="7">
    <source>
        <dbReference type="EMBL" id="TFF69832.1"/>
    </source>
</evidence>
<organism evidence="8 10">
    <name type="scientific">Aeromonas taiwanensis</name>
    <dbReference type="NCBI Taxonomy" id="633417"/>
    <lineage>
        <taxon>Bacteria</taxon>
        <taxon>Pseudomonadati</taxon>
        <taxon>Pseudomonadota</taxon>
        <taxon>Gammaproteobacteria</taxon>
        <taxon>Aeromonadales</taxon>
        <taxon>Aeromonadaceae</taxon>
        <taxon>Aeromonas</taxon>
    </lineage>
</organism>
<dbReference type="InterPro" id="IPR025657">
    <property type="entry name" value="RadC_JAB"/>
</dbReference>
<accession>A0A5F0K1A8</accession>
<keyword evidence="9" id="KW-1185">Reference proteome</keyword>
<dbReference type="CDD" id="cd08071">
    <property type="entry name" value="MPN_DUF2466"/>
    <property type="match status" value="1"/>
</dbReference>
<comment type="caution">
    <text evidence="8">The sequence shown here is derived from an EMBL/GenBank/DDBJ whole genome shotgun (WGS) entry which is preliminary data.</text>
</comment>
<dbReference type="GO" id="GO:0006508">
    <property type="term" value="P:proteolysis"/>
    <property type="evidence" value="ECO:0007669"/>
    <property type="project" value="UniProtKB-KW"/>
</dbReference>
<reference evidence="8 10" key="1">
    <citation type="submission" date="2018-06" db="EMBL/GenBank/DDBJ databases">
        <title>Occurrence of a novel blaKPC-2- and qnrS2- harbouring IncP6 plasmid from Aeromonas taiwanensis isolates recovered from the river sediments.</title>
        <authorList>
            <person name="Zheng B."/>
            <person name="Yu X."/>
            <person name="Xiao Y."/>
        </authorList>
    </citation>
    <scope>NUCLEOTIDE SEQUENCE [LARGE SCALE GENOMIC DNA]</scope>
    <source>
        <strain evidence="7 9">1713</strain>
        <strain evidence="8 10">198</strain>
    </source>
</reference>
<evidence type="ECO:0000259" key="6">
    <source>
        <dbReference type="PROSITE" id="PS50249"/>
    </source>
</evidence>
<evidence type="ECO:0000256" key="3">
    <source>
        <dbReference type="ARBA" id="ARBA00022801"/>
    </source>
</evidence>
<dbReference type="RefSeq" id="WP_134697334.1">
    <property type="nucleotide sequence ID" value="NZ_QORJ01000085.1"/>
</dbReference>
<dbReference type="EMBL" id="QORK01000090">
    <property type="protein sequence ID" value="TFF72798.1"/>
    <property type="molecule type" value="Genomic_DNA"/>
</dbReference>
<dbReference type="Pfam" id="PF04002">
    <property type="entry name" value="RadC"/>
    <property type="match status" value="1"/>
</dbReference>
<sequence length="159" mass="17830">MPIQGRLHYDDHPGQGDHIINQALAILESRQRLLGNAFTQPKAAADFLRLKMGEYEREVFAVMLLDNQHRLLDYQELFFGTINAGTVHPREVVKAALNRNAAAVILAHNHPSGMVDPSDADKAVTVRLKDLLEMVDVRVLDHFVVGQHDIFSFADRGLL</sequence>
<keyword evidence="5" id="KW-0482">Metalloprotease</keyword>
<name>A0A5F0K1A8_9GAMM</name>
<dbReference type="Gene3D" id="3.40.140.10">
    <property type="entry name" value="Cytidine Deaminase, domain 2"/>
    <property type="match status" value="1"/>
</dbReference>
<dbReference type="SUPFAM" id="SSF102712">
    <property type="entry name" value="JAB1/MPN domain"/>
    <property type="match status" value="1"/>
</dbReference>
<gene>
    <name evidence="7" type="ORF">DRM93_21850</name>
    <name evidence="8" type="ORF">DRM94_21850</name>
</gene>
<dbReference type="InterPro" id="IPR020891">
    <property type="entry name" value="UPF0758_CS"/>
</dbReference>
<evidence type="ECO:0000313" key="9">
    <source>
        <dbReference type="Proteomes" id="UP000297720"/>
    </source>
</evidence>
<keyword evidence="4" id="KW-0862">Zinc</keyword>
<dbReference type="PROSITE" id="PS01302">
    <property type="entry name" value="UPF0758"/>
    <property type="match status" value="1"/>
</dbReference>
<evidence type="ECO:0000256" key="1">
    <source>
        <dbReference type="ARBA" id="ARBA00022670"/>
    </source>
</evidence>
<evidence type="ECO:0000313" key="10">
    <source>
        <dbReference type="Proteomes" id="UP000297914"/>
    </source>
</evidence>
<evidence type="ECO:0000256" key="4">
    <source>
        <dbReference type="ARBA" id="ARBA00022833"/>
    </source>
</evidence>
<feature type="domain" description="MPN" evidence="6">
    <location>
        <begin position="37"/>
        <end position="159"/>
    </location>
</feature>
<keyword evidence="2" id="KW-0479">Metal-binding</keyword>
<dbReference type="InterPro" id="IPR037518">
    <property type="entry name" value="MPN"/>
</dbReference>
<dbReference type="AlphaFoldDB" id="A0A5F0K1A8"/>
<evidence type="ECO:0000256" key="5">
    <source>
        <dbReference type="ARBA" id="ARBA00023049"/>
    </source>
</evidence>
<proteinExistence type="predicted"/>
<dbReference type="EMBL" id="QORL01000090">
    <property type="protein sequence ID" value="TFF69832.1"/>
    <property type="molecule type" value="Genomic_DNA"/>
</dbReference>
<dbReference type="InterPro" id="IPR001405">
    <property type="entry name" value="UPF0758"/>
</dbReference>
<protein>
    <submittedName>
        <fullName evidence="8">DNA repair protein RadC</fullName>
    </submittedName>
</protein>
<dbReference type="PROSITE" id="PS50249">
    <property type="entry name" value="MPN"/>
    <property type="match status" value="1"/>
</dbReference>
<dbReference type="OrthoDB" id="9804482at2"/>
<dbReference type="GO" id="GO:0046872">
    <property type="term" value="F:metal ion binding"/>
    <property type="evidence" value="ECO:0007669"/>
    <property type="project" value="UniProtKB-KW"/>
</dbReference>